<dbReference type="EMBL" id="AP025564">
    <property type="protein sequence ID" value="BDE96696.1"/>
    <property type="molecule type" value="Genomic_DNA"/>
</dbReference>
<evidence type="ECO:0000259" key="6">
    <source>
        <dbReference type="PROSITE" id="PS50043"/>
    </source>
</evidence>
<feature type="transmembrane region" description="Helical" evidence="4">
    <location>
        <begin position="77"/>
        <end position="94"/>
    </location>
</feature>
<dbReference type="SMART" id="SM00421">
    <property type="entry name" value="HTH_LUXR"/>
    <property type="match status" value="1"/>
</dbReference>
<dbReference type="Gene3D" id="1.10.10.10">
    <property type="entry name" value="Winged helix-like DNA-binding domain superfamily/Winged helix DNA-binding domain"/>
    <property type="match status" value="1"/>
</dbReference>
<feature type="transmembrane region" description="Helical" evidence="4">
    <location>
        <begin position="134"/>
        <end position="155"/>
    </location>
</feature>
<evidence type="ECO:0000313" key="8">
    <source>
        <dbReference type="Proteomes" id="UP001320544"/>
    </source>
</evidence>
<dbReference type="PRINTS" id="PR00038">
    <property type="entry name" value="HTHLUXR"/>
</dbReference>
<dbReference type="Proteomes" id="UP001320544">
    <property type="component" value="Chromosome"/>
</dbReference>
<evidence type="ECO:0000256" key="3">
    <source>
        <dbReference type="ARBA" id="ARBA00023163"/>
    </source>
</evidence>
<feature type="signal peptide" evidence="5">
    <location>
        <begin position="1"/>
        <end position="20"/>
    </location>
</feature>
<dbReference type="InterPro" id="IPR000792">
    <property type="entry name" value="Tscrpt_reg_LuxR_C"/>
</dbReference>
<organism evidence="7 8">
    <name type="scientific">Raoultibacter timonensis</name>
    <dbReference type="NCBI Taxonomy" id="1907662"/>
    <lineage>
        <taxon>Bacteria</taxon>
        <taxon>Bacillati</taxon>
        <taxon>Actinomycetota</taxon>
        <taxon>Coriobacteriia</taxon>
        <taxon>Eggerthellales</taxon>
        <taxon>Eggerthellaceae</taxon>
        <taxon>Raoultibacter</taxon>
    </lineage>
</organism>
<evidence type="ECO:0000256" key="4">
    <source>
        <dbReference type="SAM" id="Phobius"/>
    </source>
</evidence>
<evidence type="ECO:0000313" key="7">
    <source>
        <dbReference type="EMBL" id="BDE96696.1"/>
    </source>
</evidence>
<dbReference type="InterPro" id="IPR016032">
    <property type="entry name" value="Sig_transdc_resp-reg_C-effctor"/>
</dbReference>
<keyword evidence="5" id="KW-0732">Signal</keyword>
<evidence type="ECO:0000256" key="5">
    <source>
        <dbReference type="SAM" id="SignalP"/>
    </source>
</evidence>
<keyword evidence="4" id="KW-0812">Transmembrane</keyword>
<protein>
    <recommendedName>
        <fullName evidence="6">HTH luxR-type domain-containing protein</fullName>
    </recommendedName>
</protein>
<feature type="transmembrane region" description="Helical" evidence="4">
    <location>
        <begin position="261"/>
        <end position="280"/>
    </location>
</feature>
<evidence type="ECO:0000256" key="2">
    <source>
        <dbReference type="ARBA" id="ARBA00023125"/>
    </source>
</evidence>
<name>A0ABM7WK62_9ACTN</name>
<dbReference type="RefSeq" id="WP_244385919.1">
    <property type="nucleotide sequence ID" value="NZ_AP025564.1"/>
</dbReference>
<dbReference type="PROSITE" id="PS50043">
    <property type="entry name" value="HTH_LUXR_2"/>
    <property type="match status" value="1"/>
</dbReference>
<dbReference type="PANTHER" id="PTHR44688">
    <property type="entry name" value="DNA-BINDING TRANSCRIPTIONAL ACTIVATOR DEVR_DOSR"/>
    <property type="match status" value="1"/>
</dbReference>
<dbReference type="SUPFAM" id="SSF46894">
    <property type="entry name" value="C-terminal effector domain of the bipartite response regulators"/>
    <property type="match status" value="1"/>
</dbReference>
<sequence>MTSSGTLKAAVLACTTVALAARGTWFNLVGYSPAFVAAGDQALASSGRFGFMTTSALFVIVFALLGSKAIGLRTPIFPLVPVLMLMGTGMFGLASNQSIIDPGSMFLVGGALLGIGNAWGTLCAYSILGRTGSLWHVVVCCSISSSLSAIASAFVQDLGGSGDQVTAALVLVIIVFIALFAAFKLLERFDIAAASPTRDDKPRTLGMGEQLRAVARSFSVNRGQVLQLAMITLAMIALRGSSNGGVWGDQRVNGSMFAGSLALMIALFLAVALVSFWVFFKNPSKSRYHIPLLVLIGCFLILAVAGDSLDATTRITLNSAIELFCQLIFTFAVVDSMRKMPSAGIAVAGLAAGFSWVLALCWMFFFESIGSIANIAIVVVAYLLVVLVASPNVASADKKAAAGFDSENDAFAENVNPFDGVIQRSKALSERYRLTKREGEILELLAQGRSVPYICNELVLAEGTVRTHMTRIYKKLDIHSKQELFDLLTER</sequence>
<keyword evidence="3" id="KW-0804">Transcription</keyword>
<accession>A0ABM7WK62</accession>
<dbReference type="InterPro" id="IPR036388">
    <property type="entry name" value="WH-like_DNA-bd_sf"/>
</dbReference>
<dbReference type="CDD" id="cd06170">
    <property type="entry name" value="LuxR_C_like"/>
    <property type="match status" value="1"/>
</dbReference>
<proteinExistence type="predicted"/>
<feature type="chain" id="PRO_5046450625" description="HTH luxR-type domain-containing protein" evidence="5">
    <location>
        <begin position="21"/>
        <end position="491"/>
    </location>
</feature>
<evidence type="ECO:0000256" key="1">
    <source>
        <dbReference type="ARBA" id="ARBA00023015"/>
    </source>
</evidence>
<feature type="transmembrane region" description="Helical" evidence="4">
    <location>
        <begin position="225"/>
        <end position="241"/>
    </location>
</feature>
<feature type="transmembrane region" description="Helical" evidence="4">
    <location>
        <begin position="48"/>
        <end position="65"/>
    </location>
</feature>
<feature type="transmembrane region" description="Helical" evidence="4">
    <location>
        <begin position="292"/>
        <end position="309"/>
    </location>
</feature>
<keyword evidence="1" id="KW-0805">Transcription regulation</keyword>
<feature type="transmembrane region" description="Helical" evidence="4">
    <location>
        <begin position="371"/>
        <end position="389"/>
    </location>
</feature>
<feature type="transmembrane region" description="Helical" evidence="4">
    <location>
        <begin position="106"/>
        <end position="127"/>
    </location>
</feature>
<keyword evidence="4" id="KW-0472">Membrane</keyword>
<keyword evidence="4" id="KW-1133">Transmembrane helix</keyword>
<feature type="transmembrane region" description="Helical" evidence="4">
    <location>
        <begin position="167"/>
        <end position="186"/>
    </location>
</feature>
<dbReference type="PANTHER" id="PTHR44688:SF16">
    <property type="entry name" value="DNA-BINDING TRANSCRIPTIONAL ACTIVATOR DEVR_DOSR"/>
    <property type="match status" value="1"/>
</dbReference>
<keyword evidence="8" id="KW-1185">Reference proteome</keyword>
<reference evidence="7 8" key="1">
    <citation type="submission" date="2022-01" db="EMBL/GenBank/DDBJ databases">
        <title>Novel bile acid biosynthetic pathways are enriched in the microbiome of centenarians.</title>
        <authorList>
            <person name="Sato Y."/>
            <person name="Atarashi K."/>
            <person name="Plichta R.D."/>
            <person name="Arai Y."/>
            <person name="Sasajima S."/>
            <person name="Kearney M.S."/>
            <person name="Suda W."/>
            <person name="Takeshita K."/>
            <person name="Sasaki T."/>
            <person name="Okamoto S."/>
            <person name="Skelly N.A."/>
            <person name="Okamura Y."/>
            <person name="Vlamakis H."/>
            <person name="Li Y."/>
            <person name="Tanoue T."/>
            <person name="Takei H."/>
            <person name="Nittono H."/>
            <person name="Narushima S."/>
            <person name="Irie J."/>
            <person name="Itoh H."/>
            <person name="Moriya K."/>
            <person name="Sugiura Y."/>
            <person name="Suematsu M."/>
            <person name="Moritoki N."/>
            <person name="Shibata S."/>
            <person name="Littman R.D."/>
            <person name="Fischbach A.M."/>
            <person name="Uwamino Y."/>
            <person name="Inoue T."/>
            <person name="Honda A."/>
            <person name="Hattori M."/>
            <person name="Murai T."/>
            <person name="Xavier J.R."/>
            <person name="Hirose N."/>
            <person name="Honda K."/>
        </authorList>
    </citation>
    <scope>NUCLEOTIDE SEQUENCE [LARGE SCALE GENOMIC DNA]</scope>
    <source>
        <strain evidence="7 8">CE91-St30</strain>
    </source>
</reference>
<feature type="domain" description="HTH luxR-type" evidence="6">
    <location>
        <begin position="427"/>
        <end position="491"/>
    </location>
</feature>
<dbReference type="Pfam" id="PF00196">
    <property type="entry name" value="GerE"/>
    <property type="match status" value="1"/>
</dbReference>
<keyword evidence="2" id="KW-0238">DNA-binding</keyword>
<feature type="transmembrane region" description="Helical" evidence="4">
    <location>
        <begin position="315"/>
        <end position="334"/>
    </location>
</feature>
<gene>
    <name evidence="7" type="ORF">CE91St30_20290</name>
</gene>
<feature type="transmembrane region" description="Helical" evidence="4">
    <location>
        <begin position="346"/>
        <end position="365"/>
    </location>
</feature>